<organism evidence="3 4">
    <name type="scientific">Rhizodiscina lignyota</name>
    <dbReference type="NCBI Taxonomy" id="1504668"/>
    <lineage>
        <taxon>Eukaryota</taxon>
        <taxon>Fungi</taxon>
        <taxon>Dikarya</taxon>
        <taxon>Ascomycota</taxon>
        <taxon>Pezizomycotina</taxon>
        <taxon>Dothideomycetes</taxon>
        <taxon>Pleosporomycetidae</taxon>
        <taxon>Aulographales</taxon>
        <taxon>Rhizodiscinaceae</taxon>
        <taxon>Rhizodiscina</taxon>
    </lineage>
</organism>
<keyword evidence="4" id="KW-1185">Reference proteome</keyword>
<dbReference type="OrthoDB" id="191139at2759"/>
<dbReference type="PANTHER" id="PTHR24320:SF274">
    <property type="entry name" value="CHAIN DEHYDROGENASE, PUTATIVE (AFU_ORTHOLOGUE AFUA_4G00440)-RELATED"/>
    <property type="match status" value="1"/>
</dbReference>
<evidence type="ECO:0000313" key="4">
    <source>
        <dbReference type="Proteomes" id="UP000799772"/>
    </source>
</evidence>
<dbReference type="Pfam" id="PF00106">
    <property type="entry name" value="adh_short"/>
    <property type="match status" value="1"/>
</dbReference>
<evidence type="ECO:0000256" key="1">
    <source>
        <dbReference type="ARBA" id="ARBA00006484"/>
    </source>
</evidence>
<accession>A0A9P4IND4</accession>
<evidence type="ECO:0000313" key="3">
    <source>
        <dbReference type="EMBL" id="KAF2101296.1"/>
    </source>
</evidence>
<dbReference type="EMBL" id="ML978123">
    <property type="protein sequence ID" value="KAF2101296.1"/>
    <property type="molecule type" value="Genomic_DNA"/>
</dbReference>
<dbReference type="InterPro" id="IPR002347">
    <property type="entry name" value="SDR_fam"/>
</dbReference>
<protein>
    <submittedName>
        <fullName evidence="3">NAD(P)-binding protein</fullName>
    </submittedName>
</protein>
<gene>
    <name evidence="3" type="ORF">NA57DRAFT_35784</name>
</gene>
<dbReference type="AlphaFoldDB" id="A0A9P4IND4"/>
<dbReference type="PANTHER" id="PTHR24320">
    <property type="entry name" value="RETINOL DEHYDROGENASE"/>
    <property type="match status" value="1"/>
</dbReference>
<keyword evidence="2" id="KW-0560">Oxidoreductase</keyword>
<proteinExistence type="inferred from homology"/>
<dbReference type="PRINTS" id="PR00081">
    <property type="entry name" value="GDHRDH"/>
</dbReference>
<evidence type="ECO:0000256" key="2">
    <source>
        <dbReference type="ARBA" id="ARBA00023002"/>
    </source>
</evidence>
<dbReference type="SUPFAM" id="SSF51735">
    <property type="entry name" value="NAD(P)-binding Rossmann-fold domains"/>
    <property type="match status" value="1"/>
</dbReference>
<dbReference type="Proteomes" id="UP000799772">
    <property type="component" value="Unassembled WGS sequence"/>
</dbReference>
<sequence>MARIFITGSSDGIGSVVARDLVKRGHSVVLHARSESRANDAENACPGAESTLIGDLSSIADTKRLASEANKLGTFDVVIHNAGLYHGGFKKTPEGFPALFAVNTLAPYVLTCLMNRPKRLVYVSSSMHYSGDGTLKDIAWKERGEKKWSDTTAYCDSKLHDVILALTVARKWKGVASNVLDPGWVSTKMGGRMANGSPESSVKTYVDLALVQGNVKEDDTGEYWVDAKMRTPREEASDQLRQETFLKACEEATGVKFPEA</sequence>
<name>A0A9P4IND4_9PEZI</name>
<dbReference type="Gene3D" id="3.40.50.720">
    <property type="entry name" value="NAD(P)-binding Rossmann-like Domain"/>
    <property type="match status" value="1"/>
</dbReference>
<reference evidence="3" key="1">
    <citation type="journal article" date="2020" name="Stud. Mycol.">
        <title>101 Dothideomycetes genomes: a test case for predicting lifestyles and emergence of pathogens.</title>
        <authorList>
            <person name="Haridas S."/>
            <person name="Albert R."/>
            <person name="Binder M."/>
            <person name="Bloem J."/>
            <person name="Labutti K."/>
            <person name="Salamov A."/>
            <person name="Andreopoulos B."/>
            <person name="Baker S."/>
            <person name="Barry K."/>
            <person name="Bills G."/>
            <person name="Bluhm B."/>
            <person name="Cannon C."/>
            <person name="Castanera R."/>
            <person name="Culley D."/>
            <person name="Daum C."/>
            <person name="Ezra D."/>
            <person name="Gonzalez J."/>
            <person name="Henrissat B."/>
            <person name="Kuo A."/>
            <person name="Liang C."/>
            <person name="Lipzen A."/>
            <person name="Lutzoni F."/>
            <person name="Magnuson J."/>
            <person name="Mondo S."/>
            <person name="Nolan M."/>
            <person name="Ohm R."/>
            <person name="Pangilinan J."/>
            <person name="Park H.-J."/>
            <person name="Ramirez L."/>
            <person name="Alfaro M."/>
            <person name="Sun H."/>
            <person name="Tritt A."/>
            <person name="Yoshinaga Y."/>
            <person name="Zwiers L.-H."/>
            <person name="Turgeon B."/>
            <person name="Goodwin S."/>
            <person name="Spatafora J."/>
            <person name="Crous P."/>
            <person name="Grigoriev I."/>
        </authorList>
    </citation>
    <scope>NUCLEOTIDE SEQUENCE</scope>
    <source>
        <strain evidence="3">CBS 133067</strain>
    </source>
</reference>
<dbReference type="GO" id="GO:0016491">
    <property type="term" value="F:oxidoreductase activity"/>
    <property type="evidence" value="ECO:0007669"/>
    <property type="project" value="UniProtKB-KW"/>
</dbReference>
<comment type="similarity">
    <text evidence="1">Belongs to the short-chain dehydrogenases/reductases (SDR) family.</text>
</comment>
<comment type="caution">
    <text evidence="3">The sequence shown here is derived from an EMBL/GenBank/DDBJ whole genome shotgun (WGS) entry which is preliminary data.</text>
</comment>
<dbReference type="InterPro" id="IPR036291">
    <property type="entry name" value="NAD(P)-bd_dom_sf"/>
</dbReference>